<evidence type="ECO:0000256" key="1">
    <source>
        <dbReference type="SAM" id="MobiDB-lite"/>
    </source>
</evidence>
<feature type="compositionally biased region" description="Polar residues" evidence="1">
    <location>
        <begin position="850"/>
        <end position="868"/>
    </location>
</feature>
<feature type="compositionally biased region" description="Polar residues" evidence="1">
    <location>
        <begin position="787"/>
        <end position="796"/>
    </location>
</feature>
<organism evidence="2 3">
    <name type="scientific">Apatococcus lobatus</name>
    <dbReference type="NCBI Taxonomy" id="904363"/>
    <lineage>
        <taxon>Eukaryota</taxon>
        <taxon>Viridiplantae</taxon>
        <taxon>Chlorophyta</taxon>
        <taxon>core chlorophytes</taxon>
        <taxon>Trebouxiophyceae</taxon>
        <taxon>Chlorellales</taxon>
        <taxon>Chlorellaceae</taxon>
        <taxon>Apatococcus</taxon>
    </lineage>
</organism>
<feature type="region of interest" description="Disordered" evidence="1">
    <location>
        <begin position="929"/>
        <end position="967"/>
    </location>
</feature>
<feature type="compositionally biased region" description="Basic and acidic residues" evidence="1">
    <location>
        <begin position="634"/>
        <end position="648"/>
    </location>
</feature>
<feature type="region of interest" description="Disordered" evidence="1">
    <location>
        <begin position="1601"/>
        <end position="1704"/>
    </location>
</feature>
<feature type="region of interest" description="Disordered" evidence="1">
    <location>
        <begin position="2073"/>
        <end position="2100"/>
    </location>
</feature>
<feature type="region of interest" description="Disordered" evidence="1">
    <location>
        <begin position="1266"/>
        <end position="1309"/>
    </location>
</feature>
<feature type="region of interest" description="Disordered" evidence="1">
    <location>
        <begin position="1881"/>
        <end position="1915"/>
    </location>
</feature>
<feature type="region of interest" description="Disordered" evidence="1">
    <location>
        <begin position="631"/>
        <end position="652"/>
    </location>
</feature>
<feature type="compositionally biased region" description="Polar residues" evidence="1">
    <location>
        <begin position="1549"/>
        <end position="1560"/>
    </location>
</feature>
<feature type="region of interest" description="Disordered" evidence="1">
    <location>
        <begin position="668"/>
        <end position="751"/>
    </location>
</feature>
<feature type="region of interest" description="Disordered" evidence="1">
    <location>
        <begin position="428"/>
        <end position="513"/>
    </location>
</feature>
<feature type="region of interest" description="Disordered" evidence="1">
    <location>
        <begin position="1717"/>
        <end position="1789"/>
    </location>
</feature>
<comment type="caution">
    <text evidence="2">The sequence shown here is derived from an EMBL/GenBank/DDBJ whole genome shotgun (WGS) entry which is preliminary data.</text>
</comment>
<dbReference type="EMBL" id="JALJOS010000002">
    <property type="protein sequence ID" value="KAK9843132.1"/>
    <property type="molecule type" value="Genomic_DNA"/>
</dbReference>
<gene>
    <name evidence="2" type="ORF">WJX74_007540</name>
</gene>
<feature type="compositionally biased region" description="Basic and acidic residues" evidence="1">
    <location>
        <begin position="1651"/>
        <end position="1662"/>
    </location>
</feature>
<feature type="compositionally biased region" description="Polar residues" evidence="1">
    <location>
        <begin position="2000"/>
        <end position="2010"/>
    </location>
</feature>
<feature type="compositionally biased region" description="Polar residues" evidence="1">
    <location>
        <begin position="1203"/>
        <end position="1212"/>
    </location>
</feature>
<feature type="region of interest" description="Disordered" evidence="1">
    <location>
        <begin position="1175"/>
        <end position="1212"/>
    </location>
</feature>
<evidence type="ECO:0000313" key="3">
    <source>
        <dbReference type="Proteomes" id="UP001438707"/>
    </source>
</evidence>
<feature type="compositionally biased region" description="Polar residues" evidence="1">
    <location>
        <begin position="1069"/>
        <end position="1087"/>
    </location>
</feature>
<feature type="compositionally biased region" description="Polar residues" evidence="1">
    <location>
        <begin position="2373"/>
        <end position="2383"/>
    </location>
</feature>
<feature type="compositionally biased region" description="Polar residues" evidence="1">
    <location>
        <begin position="994"/>
        <end position="1031"/>
    </location>
</feature>
<keyword evidence="3" id="KW-1185">Reference proteome</keyword>
<feature type="region of interest" description="Disordered" evidence="1">
    <location>
        <begin position="902"/>
        <end position="921"/>
    </location>
</feature>
<feature type="region of interest" description="Disordered" evidence="1">
    <location>
        <begin position="1993"/>
        <end position="2031"/>
    </location>
</feature>
<feature type="compositionally biased region" description="Polar residues" evidence="1">
    <location>
        <begin position="1348"/>
        <end position="1361"/>
    </location>
</feature>
<evidence type="ECO:0008006" key="4">
    <source>
        <dbReference type="Google" id="ProtNLM"/>
    </source>
</evidence>
<sequence length="2621" mass="273207">MTGASSRPSKAVQDVACRIHILLDTVNSRDLGPQTEQSFARLLQKGKYGWQAEVVLREVVGAMASNLTVHAAQVGQRLCARIATKTINHLLPAQIASLLPWVANQIMIASSGPAIQGGQTLELEELVQAITARTLEHAHLAQSGQSPSKLSSGWLSASLIKPMTDAISRDPDKQQTRVSCRLLHAVLAACLEWATLPSVVAACMSSLKLLIKRILSGGSMGDVPEAYAPLSQCICIIGSKLPAEIVSRAAQACLMGMGSKEHWSMRQQATEALACLAAVIQVHRQVGNGSWRLETSAGIGALMRLKGQLTCALQDARYDRIAHVRHAACRALKELAAIPDASSATSTPVSQKGLPSKRLPVSPCAPPHTPARIAAHRPRSRPWSKSTPPRPASTRSRKPKDVQACFKRPKLGPKSLDFGVQVFAPTQAPTSPAKEQPLNSTDSPHPAGSQPGRSGMSSKQQPEPSRDNPSSPSAQSRADAMSSSAQGQEDFSRRVSAEAAQHAPVPQTTEPRLLASGLLRTDPDLSEAGGVPQTYPVIPSGPAISLPATPEELVSPAALPQMAKEVPGEDAGQQDEVPHLLKGGHSGLEFTIQPDPAQLRLTLQLPSGHNGRKVRRGVHAWMDGSTKPVGVGIELKDSSNAPRDHDQDGSTVTRTWRLIDGILQHDEAPATASAARSGIEHVKHSHGLPEHDIHSSGQAAADPSASAPAAEGHAAVSARGSSQHQHPSKNDGRTAGSPTPDGGSQSHRESLQAGKIHEGTSMAHGTASVSLTKPSLAAWSFPELSKAESSQPSCSPSDLPLNGFSDIDEGHKDKKSPATFPLPTNDDDVAQDIRPSTHQSPAGSEISLPHHSQSRIGSASATGDSQEGSLSRHSSSIQQSRTSPHPAWISGSPIHAWVQSGHLQIPPGSASHQRPSKASPLRSHIVAATGHPHPQLPIPVSSNSRNHLQCGPASGPNPHEQSHLTGSSRDLQLLQHASGSQIALKTPADDEHQCSGQEPNEGSPVAATSGTIDRASLDNSSSETQPLQIDSGSHMPAQPSAHAGHEQSSQQPNEGPFLEEACRGMDAASHSSSHTEPQPLQHASSSHIPAQPLADAEHGHSSQELNDGSALAAACRAIDRLCAPLPSSDSYELSDAQTEVARTAMDASASLLWLAAGQPLEQLLTSLRATEPRQRHSALQTPAATSTGCSQAHGRALSAAHRSAQSSLQSPEVLSQTPWRSFPGFSSVVSNTALQAGTSSPSLVSVGLLAPVEHATATAASSTLLSRFNSQGPTRTASPTASRMPSRAASPCSSAGSAQHQQARSSTLQTTSAAVADTFVKAALEIGSPAAAYADEQKTQASRRSEASHQSVADGQATMQQEMLKRPSPTAASTSWGKRADNTRSSSARPSWKNLIPTDGSHLQMDPCADYDEQIADAAELAELEQLLQESLADDKAYAAAAVTRAISGSSTRPEALSLAADAALTSRHLPAMPASCHELDGDMRSRHDTMMSASTSNDQPAMPQSCGESDASLHSSCSASANRQHANGGTQGNKQASESSSRRLHSSTNVGATTETRLMSQGGLALQARSSPSPPRDGCLPGSDPPAWLEQHAAAPQRILHDGNPDQLPGQPSEQGHGDKPCTEMGGAGSFTGDCSISEGMKSDAIARTPRSDRTSVDHGADMAPSRHPSQDGGGIRSSAGQPDPATDPAVLTGPDAGTDENHKAGCAREYRSLTQASASPCDERDSSLAGQTAAPDERHAVSMTRSTAWDEPSAESAEFASPGSWDQAAASDNVDGAVADEHRSPPEPSASFFVPWDLSLSVHAPALGGCSNAALVSRLKATDEPPATPSAHEFSASSKLSAAPDVHGDAACSHSAESCNATWAAPAINGALTGDQFAAQAAEADTHSQSEVELPNGPHSDSPPSPTAASDEEDIWSKASEAAKAGFSPKSEVGLPPEAGSPAGFVDEENCSVLGLQGGWGDSAAVSEAGVISYLRSSLEFPDATITAVSVSPAASPRVQTDQPQDPSASPMLATGLTSGQALQEAAGDVASSAGARSIGHDCQLGPSPESLMTPCSDLLGQAALCVDHGAQDSSGAAPDDGRSANHSSGAVSAQSQPQIHMAASHLLAPEPQGSKPISATAKISAPLHRGISAFGFLEAEQAAAAEPDGLRAGGRQPEARPQQHLVARGGNGCNDAAAHERAAEQATTGLQSDVQCVLAGSLLQTVPGRPNRTNSGIIRPEADAAPRTQAITLAAAAGRVGVPRHTLQRPRGWDGGEAADGRIAAPSNDWLAKFGPASDAKLPFVAVSCNPLYVPTAAASRSPPHSPQHFSPLSSLAVLAVTRQAEQSSSLHADSRLAGSLMTGPDQTPRCDLQPRRLFSSAARHRPWQQKPSENQQSKPKANAGQLGAVISAPHKTGSTQLRPDSSEVPFFSGHPRHPHGPQGHAAAAVRHHMGSTRRWQSSASSKIESLRLAQMPTVSGTDRACPETMSHRESSVALHGHGTTAGDIAVLSARMRALMPKASSLANPMDLSHACGSQRWSMPSEPAELALPSPGENPGSFEPWSKSLQAVAAAGRSSSPEGRLKAAMQRLARIHARQAQELSLSQTPGERKHQMQSSFKHNLQLMNDMLQNHHIFR</sequence>
<feature type="compositionally biased region" description="Polar residues" evidence="1">
    <location>
        <begin position="451"/>
        <end position="489"/>
    </location>
</feature>
<proteinExistence type="predicted"/>
<feature type="compositionally biased region" description="Polar residues" evidence="1">
    <location>
        <begin position="1267"/>
        <end position="1283"/>
    </location>
</feature>
<feature type="compositionally biased region" description="Polar residues" evidence="1">
    <location>
        <begin position="1291"/>
        <end position="1309"/>
    </location>
</feature>
<feature type="region of interest" description="Disordered" evidence="1">
    <location>
        <begin position="985"/>
        <end position="1087"/>
    </location>
</feature>
<accession>A0AAW1SAV1</accession>
<feature type="region of interest" description="Disordered" evidence="1">
    <location>
        <begin position="2331"/>
        <end position="2386"/>
    </location>
</feature>
<feature type="region of interest" description="Disordered" evidence="1">
    <location>
        <begin position="2520"/>
        <end position="2543"/>
    </location>
</feature>
<feature type="region of interest" description="Disordered" evidence="1">
    <location>
        <begin position="1929"/>
        <end position="1948"/>
    </location>
</feature>
<feature type="region of interest" description="Disordered" evidence="1">
    <location>
        <begin position="340"/>
        <end position="416"/>
    </location>
</feature>
<reference evidence="2 3" key="1">
    <citation type="journal article" date="2024" name="Nat. Commun.">
        <title>Phylogenomics reveals the evolutionary origins of lichenization in chlorophyte algae.</title>
        <authorList>
            <person name="Puginier C."/>
            <person name="Libourel C."/>
            <person name="Otte J."/>
            <person name="Skaloud P."/>
            <person name="Haon M."/>
            <person name="Grisel S."/>
            <person name="Petersen M."/>
            <person name="Berrin J.G."/>
            <person name="Delaux P.M."/>
            <person name="Dal Grande F."/>
            <person name="Keller J."/>
        </authorList>
    </citation>
    <scope>NUCLEOTIDE SEQUENCE [LARGE SCALE GENOMIC DNA]</scope>
    <source>
        <strain evidence="2 3">SAG 2145</strain>
    </source>
</reference>
<feature type="compositionally biased region" description="Basic and acidic residues" evidence="1">
    <location>
        <begin position="678"/>
        <end position="694"/>
    </location>
</feature>
<feature type="compositionally biased region" description="Low complexity" evidence="1">
    <location>
        <begin position="869"/>
        <end position="883"/>
    </location>
</feature>
<feature type="compositionally biased region" description="Low complexity" evidence="1">
    <location>
        <begin position="699"/>
        <end position="718"/>
    </location>
</feature>
<feature type="region of interest" description="Disordered" evidence="1">
    <location>
        <begin position="1335"/>
        <end position="1406"/>
    </location>
</feature>
<name>A0AAW1SAV1_9CHLO</name>
<feature type="region of interest" description="Disordered" evidence="1">
    <location>
        <begin position="787"/>
        <end position="892"/>
    </location>
</feature>
<feature type="compositionally biased region" description="Low complexity" evidence="1">
    <location>
        <begin position="1510"/>
        <end position="1522"/>
    </location>
</feature>
<evidence type="ECO:0000313" key="2">
    <source>
        <dbReference type="EMBL" id="KAK9843132.1"/>
    </source>
</evidence>
<protein>
    <recommendedName>
        <fullName evidence="4">TOG domain-containing protein</fullName>
    </recommendedName>
</protein>
<feature type="compositionally biased region" description="Polar residues" evidence="1">
    <location>
        <begin position="2087"/>
        <end position="2100"/>
    </location>
</feature>
<feature type="compositionally biased region" description="Basic and acidic residues" evidence="1">
    <location>
        <begin position="1335"/>
        <end position="1347"/>
    </location>
</feature>
<dbReference type="Proteomes" id="UP001438707">
    <property type="component" value="Unassembled WGS sequence"/>
</dbReference>
<feature type="compositionally biased region" description="Polar residues" evidence="1">
    <location>
        <begin position="1177"/>
        <end position="1190"/>
    </location>
</feature>
<feature type="compositionally biased region" description="Polar residues" evidence="1">
    <location>
        <begin position="1523"/>
        <end position="1537"/>
    </location>
</feature>
<feature type="region of interest" description="Disordered" evidence="1">
    <location>
        <begin position="1489"/>
        <end position="1589"/>
    </location>
</feature>